<keyword evidence="5 12" id="KW-0812">Transmembrane</keyword>
<feature type="chain" id="PRO_5016971935" description="ATP synthase complex subunit 8" evidence="13">
    <location>
        <begin position="30"/>
        <end position="52"/>
    </location>
</feature>
<sequence length="52" mass="6150">MPQLIPDPWLPIFLLAWLTLLALLPKVLNYQFPQAPAFSPHQTSHPSWNWKW</sequence>
<evidence type="ECO:0000256" key="11">
    <source>
        <dbReference type="ARBA" id="ARBA00023310"/>
    </source>
</evidence>
<gene>
    <name evidence="14" type="primary">ATP8</name>
</gene>
<evidence type="ECO:0000313" key="14">
    <source>
        <dbReference type="EMBL" id="ATL22006.1"/>
    </source>
</evidence>
<keyword evidence="6 12" id="KW-0375">Hydrogen ion transport</keyword>
<evidence type="ECO:0000256" key="10">
    <source>
        <dbReference type="ARBA" id="ARBA00023136"/>
    </source>
</evidence>
<reference evidence="14" key="1">
    <citation type="journal article" date="2017" name="Zootaxa">
        <title>An additional record of Fejervarya manoharani from the Western Ghats with a description of its complete mitochondrial genome.</title>
        <authorList>
            <person name="Kumar K.S."/>
            <person name="Anoop V.S."/>
            <person name="Sivakumar K.C."/>
            <person name="Dinesh R."/>
            <person name="Manoj P."/>
            <person name="Deuti K."/>
            <person name="George S."/>
        </authorList>
    </citation>
    <scope>NUCLEOTIDE SEQUENCE</scope>
</reference>
<keyword evidence="9 12" id="KW-0496">Mitochondrion</keyword>
<evidence type="ECO:0000256" key="8">
    <source>
        <dbReference type="ARBA" id="ARBA00023065"/>
    </source>
</evidence>
<evidence type="ECO:0000256" key="2">
    <source>
        <dbReference type="ARBA" id="ARBA00008892"/>
    </source>
</evidence>
<evidence type="ECO:0000256" key="6">
    <source>
        <dbReference type="ARBA" id="ARBA00022781"/>
    </source>
</evidence>
<comment type="similarity">
    <text evidence="2 12">Belongs to the ATPase protein 8 family.</text>
</comment>
<proteinExistence type="inferred from homology"/>
<dbReference type="GO" id="GO:0015986">
    <property type="term" value="P:proton motive force-driven ATP synthesis"/>
    <property type="evidence" value="ECO:0007669"/>
    <property type="project" value="InterPro"/>
</dbReference>
<keyword evidence="13" id="KW-0732">Signal</keyword>
<comment type="subcellular location">
    <subcellularLocation>
        <location evidence="1 12">Mitochondrion membrane</location>
        <topology evidence="1 12">Single-pass membrane protein</topology>
    </subcellularLocation>
</comment>
<keyword evidence="7" id="KW-1133">Transmembrane helix</keyword>
<evidence type="ECO:0000256" key="4">
    <source>
        <dbReference type="ARBA" id="ARBA00022547"/>
    </source>
</evidence>
<evidence type="ECO:0000256" key="1">
    <source>
        <dbReference type="ARBA" id="ARBA00004304"/>
    </source>
</evidence>
<keyword evidence="11" id="KW-0066">ATP synthesis</keyword>
<dbReference type="Pfam" id="PF00895">
    <property type="entry name" value="ATP-synt_8"/>
    <property type="match status" value="1"/>
</dbReference>
<keyword evidence="8 12" id="KW-0406">Ion transport</keyword>
<dbReference type="GO" id="GO:0031966">
    <property type="term" value="C:mitochondrial membrane"/>
    <property type="evidence" value="ECO:0007669"/>
    <property type="project" value="UniProtKB-SubCell"/>
</dbReference>
<evidence type="ECO:0000256" key="9">
    <source>
        <dbReference type="ARBA" id="ARBA00023128"/>
    </source>
</evidence>
<dbReference type="AlphaFoldDB" id="A0A343L6N9"/>
<evidence type="ECO:0000256" key="13">
    <source>
        <dbReference type="SAM" id="SignalP"/>
    </source>
</evidence>
<geneLocation type="mitochondrion" evidence="14"/>
<protein>
    <recommendedName>
        <fullName evidence="12">ATP synthase complex subunit 8</fullName>
    </recommendedName>
</protein>
<feature type="signal peptide" evidence="13">
    <location>
        <begin position="1"/>
        <end position="29"/>
    </location>
</feature>
<evidence type="ECO:0000256" key="7">
    <source>
        <dbReference type="ARBA" id="ARBA00022989"/>
    </source>
</evidence>
<dbReference type="GO" id="GO:0015078">
    <property type="term" value="F:proton transmembrane transporter activity"/>
    <property type="evidence" value="ECO:0007669"/>
    <property type="project" value="InterPro"/>
</dbReference>
<dbReference type="GO" id="GO:0045259">
    <property type="term" value="C:proton-transporting ATP synthase complex"/>
    <property type="evidence" value="ECO:0007669"/>
    <property type="project" value="UniProtKB-KW"/>
</dbReference>
<dbReference type="EMBL" id="KY463521">
    <property type="protein sequence ID" value="ATL22006.1"/>
    <property type="molecule type" value="Genomic_DNA"/>
</dbReference>
<keyword evidence="4 12" id="KW-0138">CF(0)</keyword>
<keyword evidence="10" id="KW-0472">Membrane</keyword>
<dbReference type="InterPro" id="IPR001421">
    <property type="entry name" value="ATP8_metazoa"/>
</dbReference>
<accession>A0A343L6N9</accession>
<keyword evidence="3 12" id="KW-0813">Transport</keyword>
<evidence type="ECO:0000256" key="3">
    <source>
        <dbReference type="ARBA" id="ARBA00022448"/>
    </source>
</evidence>
<organism evidence="14">
    <name type="scientific">Minervarya manoharani</name>
    <dbReference type="NCBI Taxonomy" id="3372176"/>
    <lineage>
        <taxon>Eukaryota</taxon>
        <taxon>Metazoa</taxon>
        <taxon>Chordata</taxon>
        <taxon>Craniata</taxon>
        <taxon>Vertebrata</taxon>
        <taxon>Euteleostomi</taxon>
        <taxon>Amphibia</taxon>
        <taxon>Batrachia</taxon>
        <taxon>Anura</taxon>
        <taxon>Neobatrachia</taxon>
        <taxon>Ranoidea</taxon>
        <taxon>Dicroglossidae</taxon>
        <taxon>Dicroglossinae</taxon>
        <taxon>Minervarya</taxon>
    </lineage>
</organism>
<evidence type="ECO:0000256" key="12">
    <source>
        <dbReference type="RuleBase" id="RU003661"/>
    </source>
</evidence>
<name>A0A343L6N9_9NEOB</name>
<evidence type="ECO:0000256" key="5">
    <source>
        <dbReference type="ARBA" id="ARBA00022692"/>
    </source>
</evidence>